<dbReference type="PANTHER" id="PTHR30461:SF2">
    <property type="entry name" value="SERINE RECOMBINASE PINE-RELATED"/>
    <property type="match status" value="1"/>
</dbReference>
<evidence type="ECO:0000256" key="2">
    <source>
        <dbReference type="ARBA" id="ARBA00023172"/>
    </source>
</evidence>
<dbReference type="Gene3D" id="3.40.50.1390">
    <property type="entry name" value="Resolvase, N-terminal catalytic domain"/>
    <property type="match status" value="1"/>
</dbReference>
<dbReference type="Proteomes" id="UP001456513">
    <property type="component" value="Unassembled WGS sequence"/>
</dbReference>
<organism evidence="4 5">
    <name type="scientific">Rhodococcus navarretei</name>
    <dbReference type="NCBI Taxonomy" id="3128981"/>
    <lineage>
        <taxon>Bacteria</taxon>
        <taxon>Bacillati</taxon>
        <taxon>Actinomycetota</taxon>
        <taxon>Actinomycetes</taxon>
        <taxon>Mycobacteriales</taxon>
        <taxon>Nocardiaceae</taxon>
        <taxon>Rhodococcus</taxon>
    </lineage>
</organism>
<keyword evidence="1" id="KW-0238">DNA-binding</keyword>
<proteinExistence type="predicted"/>
<dbReference type="SUPFAM" id="SSF53041">
    <property type="entry name" value="Resolvase-like"/>
    <property type="match status" value="1"/>
</dbReference>
<name>A0ABU9CSQ0_9NOCA</name>
<dbReference type="EMBL" id="JBBPCN010000001">
    <property type="protein sequence ID" value="MEK8070432.1"/>
    <property type="molecule type" value="Genomic_DNA"/>
</dbReference>
<dbReference type="InterPro" id="IPR006119">
    <property type="entry name" value="Resolv_N"/>
</dbReference>
<keyword evidence="2" id="KW-0233">DNA recombination</keyword>
<dbReference type="InterPro" id="IPR036162">
    <property type="entry name" value="Resolvase-like_N_sf"/>
</dbReference>
<gene>
    <name evidence="4" type="ORF">AABD04_06180</name>
</gene>
<dbReference type="PROSITE" id="PS51736">
    <property type="entry name" value="RECOMBINASES_3"/>
    <property type="match status" value="1"/>
</dbReference>
<evidence type="ECO:0000256" key="1">
    <source>
        <dbReference type="ARBA" id="ARBA00023125"/>
    </source>
</evidence>
<evidence type="ECO:0000313" key="4">
    <source>
        <dbReference type="EMBL" id="MEK8070432.1"/>
    </source>
</evidence>
<evidence type="ECO:0000313" key="5">
    <source>
        <dbReference type="Proteomes" id="UP001456513"/>
    </source>
</evidence>
<comment type="caution">
    <text evidence="4">The sequence shown here is derived from an EMBL/GenBank/DDBJ whole genome shotgun (WGS) entry which is preliminary data.</text>
</comment>
<evidence type="ECO:0000259" key="3">
    <source>
        <dbReference type="PROSITE" id="PS51736"/>
    </source>
</evidence>
<reference evidence="4 5" key="1">
    <citation type="submission" date="2024-03" db="EMBL/GenBank/DDBJ databases">
        <title>Rhodococcus navarretei sp. nov. and Pseudarthrobacter quantumdoti sp. nov., two new species with the ability to biosynthesize Quantum Dots isolated from soil samples at Union Glacier, Antarctica.</title>
        <authorList>
            <person name="Vargas M."/>
        </authorList>
    </citation>
    <scope>NUCLEOTIDE SEQUENCE [LARGE SCALE GENOMIC DNA]</scope>
    <source>
        <strain evidence="4 5">EXRC-4A-4</strain>
    </source>
</reference>
<protein>
    <submittedName>
        <fullName evidence="4">Recombinase family protein</fullName>
    </submittedName>
</protein>
<dbReference type="InterPro" id="IPR050639">
    <property type="entry name" value="SSR_resolvase"/>
</dbReference>
<accession>A0ABU9CSQ0</accession>
<dbReference type="Pfam" id="PF00239">
    <property type="entry name" value="Resolvase"/>
    <property type="match status" value="1"/>
</dbReference>
<dbReference type="PANTHER" id="PTHR30461">
    <property type="entry name" value="DNA-INVERTASE FROM LAMBDOID PROPHAGE"/>
    <property type="match status" value="1"/>
</dbReference>
<dbReference type="RefSeq" id="WP_341440535.1">
    <property type="nucleotide sequence ID" value="NZ_JBBPCN010000001.1"/>
</dbReference>
<feature type="domain" description="Resolvase/invertase-type recombinase catalytic" evidence="3">
    <location>
        <begin position="1"/>
        <end position="75"/>
    </location>
</feature>
<keyword evidence="5" id="KW-1185">Reference proteome</keyword>
<sequence>MAKLDQLSRSVAQASAMLDQAAKGGWRIFSADLEIDTITPAGEAAAGMMIVFSQRERRLISQRAKGAIAIKKAQGMRLGRPSVLPHDVVNGIVHARHSGQSVSTIARNLTTANVPTASGVPIWHASTVRAVLFKPRCNEHG</sequence>